<evidence type="ECO:0008006" key="3">
    <source>
        <dbReference type="Google" id="ProtNLM"/>
    </source>
</evidence>
<dbReference type="Proteomes" id="UP000001307">
    <property type="component" value="Unassembled WGS sequence"/>
</dbReference>
<dbReference type="InterPro" id="IPR036444">
    <property type="entry name" value="PLipase_A2_dom_sf"/>
</dbReference>
<evidence type="ECO:0000313" key="2">
    <source>
        <dbReference type="Proteomes" id="UP000001307"/>
    </source>
</evidence>
<evidence type="ECO:0000313" key="1">
    <source>
        <dbReference type="EMBL" id="CBY24925.1"/>
    </source>
</evidence>
<keyword evidence="2" id="KW-1185">Reference proteome</keyword>
<accession>E4XKD6</accession>
<dbReference type="GO" id="GO:0004623">
    <property type="term" value="F:phospholipase A2 activity"/>
    <property type="evidence" value="ECO:0007669"/>
    <property type="project" value="InterPro"/>
</dbReference>
<organism evidence="1">
    <name type="scientific">Oikopleura dioica</name>
    <name type="common">Tunicate</name>
    <dbReference type="NCBI Taxonomy" id="34765"/>
    <lineage>
        <taxon>Eukaryota</taxon>
        <taxon>Metazoa</taxon>
        <taxon>Chordata</taxon>
        <taxon>Tunicata</taxon>
        <taxon>Appendicularia</taxon>
        <taxon>Copelata</taxon>
        <taxon>Oikopleuridae</taxon>
        <taxon>Oikopleura</taxon>
    </lineage>
</organism>
<gene>
    <name evidence="1" type="ORF">GSOID_T00013099001</name>
</gene>
<protein>
    <recommendedName>
        <fullName evidence="3">Phospholipase A2 domain-containing protein</fullName>
    </recommendedName>
</protein>
<reference evidence="1" key="1">
    <citation type="journal article" date="2010" name="Science">
        <title>Plasticity of animal genome architecture unmasked by rapid evolution of a pelagic tunicate.</title>
        <authorList>
            <person name="Denoeud F."/>
            <person name="Henriet S."/>
            <person name="Mungpakdee S."/>
            <person name="Aury J.M."/>
            <person name="Da Silva C."/>
            <person name="Brinkmann H."/>
            <person name="Mikhaleva J."/>
            <person name="Olsen L.C."/>
            <person name="Jubin C."/>
            <person name="Canestro C."/>
            <person name="Bouquet J.M."/>
            <person name="Danks G."/>
            <person name="Poulain J."/>
            <person name="Campsteijn C."/>
            <person name="Adamski M."/>
            <person name="Cross I."/>
            <person name="Yadetie F."/>
            <person name="Muffato M."/>
            <person name="Louis A."/>
            <person name="Butcher S."/>
            <person name="Tsagkogeorga G."/>
            <person name="Konrad A."/>
            <person name="Singh S."/>
            <person name="Jensen M.F."/>
            <person name="Cong E.H."/>
            <person name="Eikeseth-Otteraa H."/>
            <person name="Noel B."/>
            <person name="Anthouard V."/>
            <person name="Porcel B.M."/>
            <person name="Kachouri-Lafond R."/>
            <person name="Nishino A."/>
            <person name="Ugolini M."/>
            <person name="Chourrout P."/>
            <person name="Nishida H."/>
            <person name="Aasland R."/>
            <person name="Huzurbazar S."/>
            <person name="Westhof E."/>
            <person name="Delsuc F."/>
            <person name="Lehrach H."/>
            <person name="Reinhardt R."/>
            <person name="Weissenbach J."/>
            <person name="Roy S.W."/>
            <person name="Artiguenave F."/>
            <person name="Postlethwait J.H."/>
            <person name="Manak J.R."/>
            <person name="Thompson E.M."/>
            <person name="Jaillon O."/>
            <person name="Du Pasquier L."/>
            <person name="Boudinot P."/>
            <person name="Liberles D.A."/>
            <person name="Volff J.N."/>
            <person name="Philippe H."/>
            <person name="Lenhard B."/>
            <person name="Roest Crollius H."/>
            <person name="Wincker P."/>
            <person name="Chourrout D."/>
        </authorList>
    </citation>
    <scope>NUCLEOTIDE SEQUENCE [LARGE SCALE GENOMIC DNA]</scope>
</reference>
<dbReference type="Gene3D" id="1.20.90.10">
    <property type="entry name" value="Phospholipase A2 domain"/>
    <property type="match status" value="1"/>
</dbReference>
<sequence>MLHQIFDKKKKNRKDENFQLFGNQLTANSSALADEACYRNGQEVDCTVDDTDISPRFGSSKFANQIVTEEDRRYADLKAIAQKLWQVKGAEKFDERKYWAYGCHCFLLGDRPMSEMGIGAPKDQIDTRCRAYKQCNKCVRREHGDDCIGERVQYTWRYKASTGSFSSLNKVGSCERDLFECDHQFVQDLFQIKDEFDESYHYFWGSPPFDNRKPANCPKKGGIPVEHECCGGGDKAFKWIGLNKFQCCPDGTVKPNILDC</sequence>
<dbReference type="GO" id="GO:0050482">
    <property type="term" value="P:arachidonate secretion"/>
    <property type="evidence" value="ECO:0007669"/>
    <property type="project" value="InterPro"/>
</dbReference>
<dbReference type="GO" id="GO:0006644">
    <property type="term" value="P:phospholipid metabolic process"/>
    <property type="evidence" value="ECO:0007669"/>
    <property type="project" value="InterPro"/>
</dbReference>
<proteinExistence type="predicted"/>
<dbReference type="AlphaFoldDB" id="E4XKD6"/>
<dbReference type="InParanoid" id="E4XKD6"/>
<name>E4XKD6_OIKDI</name>
<dbReference type="OrthoDB" id="10294470at2759"/>
<dbReference type="EMBL" id="FN653064">
    <property type="protein sequence ID" value="CBY24925.1"/>
    <property type="molecule type" value="Genomic_DNA"/>
</dbReference>
<dbReference type="SUPFAM" id="SSF48619">
    <property type="entry name" value="Phospholipase A2, PLA2"/>
    <property type="match status" value="1"/>
</dbReference>